<feature type="region of interest" description="Disordered" evidence="6">
    <location>
        <begin position="237"/>
        <end position="344"/>
    </location>
</feature>
<keyword evidence="9" id="KW-1185">Reference proteome</keyword>
<dbReference type="AlphaFoldDB" id="A0AAV8W3Z8"/>
<comment type="similarity">
    <text evidence="5">Belongs to the FAN1 family.</text>
</comment>
<keyword evidence="5" id="KW-0464">Manganese</keyword>
<evidence type="ECO:0000256" key="2">
    <source>
        <dbReference type="ARBA" id="ARBA00022723"/>
    </source>
</evidence>
<dbReference type="EMBL" id="JANEYG010000010">
    <property type="protein sequence ID" value="KAJ8921376.1"/>
    <property type="molecule type" value="Genomic_DNA"/>
</dbReference>
<keyword evidence="1 5" id="KW-0540">Nuclease</keyword>
<proteinExistence type="inferred from homology"/>
<comment type="function">
    <text evidence="5">Nuclease required for the repair of DNA interstrand cross-links (ICL). Acts as a 5'-3' exonuclease that anchors at a cut end of DNA and cleaves DNA successively at every third nucleotide, allowing to excise an ICL from one strand through flanking incisions.</text>
</comment>
<feature type="compositionally biased region" description="Polar residues" evidence="6">
    <location>
        <begin position="1012"/>
        <end position="1027"/>
    </location>
</feature>
<evidence type="ECO:0000256" key="5">
    <source>
        <dbReference type="RuleBase" id="RU365033"/>
    </source>
</evidence>
<sequence length="1027" mass="117814">MKQQYFNQQCPSFSPTNIGLDDETIPFGSLDLVNHARMDEMRLLNFIGAGLTQPSFDRISINERSLQNNNIEASNIKNTLQTNKSGDTIPISGSRNYLYGAKDAVSDLSNQTQGITFSSTVTSCNNSMPSTSVGNAANARKKRKYAYSKKQQAVSTSFSQPYTKRIIPRAYTVQERVLLKRKLEPKGVPKSKRCAKLKVKRISSKTENGNQLTPADKTSSQKLGVCFPDRKSVTLRDIGNTVKEPDRDMPSCSKKGLSRSKEVTYCDSPQLQGGSTCQTKSNNDGSNAQFSKRSEIGNVSAKKVAKKYKSSPKPKDSSGKGDKNRRNSSLGQVKVNKRGPNAAPYGSVKLERAKKVNDQLEKELTVLTELFATVLTSNLLGNQKELILIFNRMDRKYRYVCIKLFISERKWYNVFKFCKDFDIPLDKSEIPEMFAVFEKNNIVDTNYLEDDMQHLLECLDTSDLSGICDKFKLPKTAKKSTVTNPDSSDGRSNPDKSKLQTSKRLTIISNLLKCFSSSSSLSNTKNMLMDEIKYRMSKSMRISEAFYNAFFTTYVLATYTNPRLSNVQEYFTGMLKNNVVFPVYPIDNYTVFSTRNDFLEYIKARRYTRELELVSADHVQVLQISKTIFQELKSKESERIQEYLIEAPHLIQFTAKAVYINALSQCVDQLYTKFPNEVKEWLLYMIKEVNYKHRIGDWYCHLVWLFMRYIEPKNYDHAAELLIDVLQNNRQYLSEVQLYKLREKADQHLLTKQYKILQINHDRIVELLPKPIRVDNFPTTTLSEMEISSDISSNCRSNTKIPNMIKSAVAYYAKFFGYTGCWYRGGDLIKAIFTLFFYDIIYSERIIVSGAFISKNQCVPLDMGTKYFYLNRRQAIDNRIAEIEREWTDDMVIQFLEGQYDRHSHEFAVCEVGLVIQNKEFLKLIVQCTGRQVLAKICERLATDFSTYECGFPDLYLWNEKGECKFVTVKKKTDKLPVEQMLWIHYLNINQAQIEVCCIDSTDSKKKKGKNIINQPEPSTSYATPAT</sequence>
<evidence type="ECO:0000259" key="7">
    <source>
        <dbReference type="SMART" id="SM00990"/>
    </source>
</evidence>
<evidence type="ECO:0000313" key="9">
    <source>
        <dbReference type="Proteomes" id="UP001159042"/>
    </source>
</evidence>
<keyword evidence="5" id="KW-0539">Nucleus</keyword>
<dbReference type="PANTHER" id="PTHR15749">
    <property type="entry name" value="FANCONI-ASSOCIATED NUCLEASE 1"/>
    <property type="match status" value="1"/>
</dbReference>
<feature type="compositionally biased region" description="Polar residues" evidence="6">
    <location>
        <begin position="267"/>
        <end position="291"/>
    </location>
</feature>
<comment type="caution">
    <text evidence="8">The sequence shown here is derived from an EMBL/GenBank/DDBJ whole genome shotgun (WGS) entry which is preliminary data.</text>
</comment>
<keyword evidence="5" id="KW-0234">DNA repair</keyword>
<feature type="region of interest" description="Disordered" evidence="6">
    <location>
        <begin position="200"/>
        <end position="224"/>
    </location>
</feature>
<dbReference type="GO" id="GO:0004528">
    <property type="term" value="F:phosphodiesterase I activity"/>
    <property type="evidence" value="ECO:0007669"/>
    <property type="project" value="UniProtKB-EC"/>
</dbReference>
<feature type="region of interest" description="Disordered" evidence="6">
    <location>
        <begin position="1006"/>
        <end position="1027"/>
    </location>
</feature>
<feature type="region of interest" description="Disordered" evidence="6">
    <location>
        <begin position="478"/>
        <end position="499"/>
    </location>
</feature>
<accession>A0AAV8W3Z8</accession>
<organism evidence="8 9">
    <name type="scientific">Exocentrus adspersus</name>
    <dbReference type="NCBI Taxonomy" id="1586481"/>
    <lineage>
        <taxon>Eukaryota</taxon>
        <taxon>Metazoa</taxon>
        <taxon>Ecdysozoa</taxon>
        <taxon>Arthropoda</taxon>
        <taxon>Hexapoda</taxon>
        <taxon>Insecta</taxon>
        <taxon>Pterygota</taxon>
        <taxon>Neoptera</taxon>
        <taxon>Endopterygota</taxon>
        <taxon>Coleoptera</taxon>
        <taxon>Polyphaga</taxon>
        <taxon>Cucujiformia</taxon>
        <taxon>Chrysomeloidea</taxon>
        <taxon>Cerambycidae</taxon>
        <taxon>Lamiinae</taxon>
        <taxon>Acanthocinini</taxon>
        <taxon>Exocentrus</taxon>
    </lineage>
</organism>
<feature type="compositionally biased region" description="Basic and acidic residues" evidence="6">
    <location>
        <begin position="313"/>
        <end position="325"/>
    </location>
</feature>
<gene>
    <name evidence="8" type="ORF">NQ315_002992</name>
</gene>
<feature type="compositionally biased region" description="Polar residues" evidence="6">
    <location>
        <begin position="205"/>
        <end position="222"/>
    </location>
</feature>
<name>A0AAV8W3Z8_9CUCU</name>
<feature type="domain" description="VRR-NUC" evidence="7">
    <location>
        <begin position="900"/>
        <end position="1003"/>
    </location>
</feature>
<keyword evidence="3 5" id="KW-0378">Hydrolase</keyword>
<dbReference type="GO" id="GO:0008409">
    <property type="term" value="F:5'-3' exonuclease activity"/>
    <property type="evidence" value="ECO:0007669"/>
    <property type="project" value="TreeGrafter"/>
</dbReference>
<feature type="compositionally biased region" description="Basic and acidic residues" evidence="6">
    <location>
        <begin position="488"/>
        <end position="498"/>
    </location>
</feature>
<dbReference type="GO" id="GO:0005634">
    <property type="term" value="C:nucleus"/>
    <property type="evidence" value="ECO:0007669"/>
    <property type="project" value="UniProtKB-SubCell"/>
</dbReference>
<comment type="subcellular location">
    <subcellularLocation>
        <location evidence="5">Nucleus</location>
    </subcellularLocation>
</comment>
<evidence type="ECO:0000313" key="8">
    <source>
        <dbReference type="EMBL" id="KAJ8921376.1"/>
    </source>
</evidence>
<evidence type="ECO:0000256" key="6">
    <source>
        <dbReference type="SAM" id="MobiDB-lite"/>
    </source>
</evidence>
<dbReference type="GO" id="GO:0046872">
    <property type="term" value="F:metal ion binding"/>
    <property type="evidence" value="ECO:0007669"/>
    <property type="project" value="UniProtKB-KW"/>
</dbReference>
<evidence type="ECO:0000256" key="1">
    <source>
        <dbReference type="ARBA" id="ARBA00022722"/>
    </source>
</evidence>
<dbReference type="GO" id="GO:0070336">
    <property type="term" value="F:flap-structured DNA binding"/>
    <property type="evidence" value="ECO:0007669"/>
    <property type="project" value="TreeGrafter"/>
</dbReference>
<dbReference type="GO" id="GO:0017108">
    <property type="term" value="F:5'-flap endonuclease activity"/>
    <property type="evidence" value="ECO:0007669"/>
    <property type="project" value="TreeGrafter"/>
</dbReference>
<dbReference type="InterPro" id="IPR014883">
    <property type="entry name" value="VRR_NUC"/>
</dbReference>
<dbReference type="Proteomes" id="UP001159042">
    <property type="component" value="Unassembled WGS sequence"/>
</dbReference>
<evidence type="ECO:0000256" key="4">
    <source>
        <dbReference type="ARBA" id="ARBA00022842"/>
    </source>
</evidence>
<keyword evidence="4 5" id="KW-0460">Magnesium</keyword>
<feature type="compositionally biased region" description="Basic residues" evidence="6">
    <location>
        <begin position="303"/>
        <end position="312"/>
    </location>
</feature>
<comment type="cofactor">
    <cofactor evidence="5">
        <name>Mg(2+)</name>
        <dbReference type="ChEBI" id="CHEBI:18420"/>
    </cofactor>
    <cofactor evidence="5">
        <name>Mn(2+)</name>
        <dbReference type="ChEBI" id="CHEBI:29035"/>
    </cofactor>
</comment>
<protein>
    <recommendedName>
        <fullName evidence="5">Fanconi-associated nuclease</fullName>
        <ecNumber evidence="5">3.1.4.1</ecNumber>
    </recommendedName>
</protein>
<dbReference type="InterPro" id="IPR033315">
    <property type="entry name" value="Fan1-like"/>
</dbReference>
<dbReference type="GO" id="GO:0036297">
    <property type="term" value="P:interstrand cross-link repair"/>
    <property type="evidence" value="ECO:0007669"/>
    <property type="project" value="InterPro"/>
</dbReference>
<reference evidence="8 9" key="1">
    <citation type="journal article" date="2023" name="Insect Mol. Biol.">
        <title>Genome sequencing provides insights into the evolution of gene families encoding plant cell wall-degrading enzymes in longhorned beetles.</title>
        <authorList>
            <person name="Shin N.R."/>
            <person name="Okamura Y."/>
            <person name="Kirsch R."/>
            <person name="Pauchet Y."/>
        </authorList>
    </citation>
    <scope>NUCLEOTIDE SEQUENCE [LARGE SCALE GENOMIC DNA]</scope>
    <source>
        <strain evidence="8">EAD_L_NR</strain>
    </source>
</reference>
<dbReference type="Pfam" id="PF08774">
    <property type="entry name" value="VRR_NUC"/>
    <property type="match status" value="1"/>
</dbReference>
<comment type="catalytic activity">
    <reaction evidence="5">
        <text>Hydrolytically removes 5'-nucleotides successively from the 3'-hydroxy termini of 3'-hydroxy-terminated oligonucleotides.</text>
        <dbReference type="EC" id="3.1.4.1"/>
    </reaction>
</comment>
<evidence type="ECO:0000256" key="3">
    <source>
        <dbReference type="ARBA" id="ARBA00022801"/>
    </source>
</evidence>
<keyword evidence="5" id="KW-0227">DNA damage</keyword>
<dbReference type="SMART" id="SM00990">
    <property type="entry name" value="VRR_NUC"/>
    <property type="match status" value="1"/>
</dbReference>
<dbReference type="PANTHER" id="PTHR15749:SF4">
    <property type="entry name" value="FANCONI-ASSOCIATED NUCLEASE 1"/>
    <property type="match status" value="1"/>
</dbReference>
<dbReference type="EC" id="3.1.4.1" evidence="5"/>
<keyword evidence="2 5" id="KW-0479">Metal-binding</keyword>